<dbReference type="InterPro" id="IPR032675">
    <property type="entry name" value="LRR_dom_sf"/>
</dbReference>
<dbReference type="Proteomes" id="UP000218811">
    <property type="component" value="Unassembled WGS sequence"/>
</dbReference>
<reference evidence="1 2" key="1">
    <citation type="journal article" date="2012" name="Science">
        <title>The Paleozoic origin of enzymatic lignin decomposition reconstructed from 31 fungal genomes.</title>
        <authorList>
            <person name="Floudas D."/>
            <person name="Binder M."/>
            <person name="Riley R."/>
            <person name="Barry K."/>
            <person name="Blanchette R.A."/>
            <person name="Henrissat B."/>
            <person name="Martinez A.T."/>
            <person name="Otillar R."/>
            <person name="Spatafora J.W."/>
            <person name="Yadav J.S."/>
            <person name="Aerts A."/>
            <person name="Benoit I."/>
            <person name="Boyd A."/>
            <person name="Carlson A."/>
            <person name="Copeland A."/>
            <person name="Coutinho P.M."/>
            <person name="de Vries R.P."/>
            <person name="Ferreira P."/>
            <person name="Findley K."/>
            <person name="Foster B."/>
            <person name="Gaskell J."/>
            <person name="Glotzer D."/>
            <person name="Gorecki P."/>
            <person name="Heitman J."/>
            <person name="Hesse C."/>
            <person name="Hori C."/>
            <person name="Igarashi K."/>
            <person name="Jurgens J.A."/>
            <person name="Kallen N."/>
            <person name="Kersten P."/>
            <person name="Kohler A."/>
            <person name="Kuees U."/>
            <person name="Kumar T.K.A."/>
            <person name="Kuo A."/>
            <person name="LaButti K."/>
            <person name="Larrondo L.F."/>
            <person name="Lindquist E."/>
            <person name="Ling A."/>
            <person name="Lombard V."/>
            <person name="Lucas S."/>
            <person name="Lundell T."/>
            <person name="Martin R."/>
            <person name="McLaughlin D.J."/>
            <person name="Morgenstern I."/>
            <person name="Morin E."/>
            <person name="Murat C."/>
            <person name="Nagy L.G."/>
            <person name="Nolan M."/>
            <person name="Ohm R.A."/>
            <person name="Patyshakuliyeva A."/>
            <person name="Rokas A."/>
            <person name="Ruiz-Duenas F.J."/>
            <person name="Sabat G."/>
            <person name="Salamov A."/>
            <person name="Samejima M."/>
            <person name="Schmutz J."/>
            <person name="Slot J.C."/>
            <person name="St John F."/>
            <person name="Stenlid J."/>
            <person name="Sun H."/>
            <person name="Sun S."/>
            <person name="Syed K."/>
            <person name="Tsang A."/>
            <person name="Wiebenga A."/>
            <person name="Young D."/>
            <person name="Pisabarro A."/>
            <person name="Eastwood D.C."/>
            <person name="Martin F."/>
            <person name="Cullen D."/>
            <person name="Grigoriev I.V."/>
            <person name="Hibbett D.S."/>
        </authorList>
    </citation>
    <scope>NUCLEOTIDE SEQUENCE [LARGE SCALE GENOMIC DNA]</scope>
    <source>
        <strain evidence="1 2">MD-104</strain>
    </source>
</reference>
<dbReference type="Gene3D" id="3.80.10.10">
    <property type="entry name" value="Ribonuclease Inhibitor"/>
    <property type="match status" value="1"/>
</dbReference>
<evidence type="ECO:0008006" key="3">
    <source>
        <dbReference type="Google" id="ProtNLM"/>
    </source>
</evidence>
<dbReference type="OMA" id="FEDCTGV"/>
<keyword evidence="2" id="KW-1185">Reference proteome</keyword>
<name>A0A2H3JJQ2_WOLCO</name>
<sequence>MVCHPPRIRSPGTSRLSRTHMLTSLASRQPRLRRSEPAAAHIPYIPPEIWEIVIKHACLHDHDPIHTSSELSFLESPDTQLASYRSAMRAKLSLAMVSQQWNALSRPYLYEFIWIRRAAQARLLAHTLSYPSFDQDSNGKFLRRLHIETPAFERCSPVDLRSILDHAPNLFIFSDHHSVQRNLLVDDTTDPRCSPEEILKLVVHPKIRRLSWTNYGDAPFQLRMHPLETNLTTRLEFLELSVCSPNFSTLFHGSSPHGGRINMNVCLPALRALKVSLDNDTFAALASWNMPRLTNLSVLSSDFSYTDAGFAQFFQSHGAKLRQLELGHSSSLIEEHYLTTPRSVLQMQQSHGTAQALPLADWCPALRQFICSADAAWRWQSPDWIAPHILLPRHPTVEFIGIRDIDARLLHDPDLPTDPDFYTPYFPLYEQFCSLLDSDAFPKLKFVRDLSPLSHEMRMVRPHPRVLEFWTRVVKRCRQCEIWLEDYTGMNVGLRNLKQATLSDTDSDW</sequence>
<organism evidence="1 2">
    <name type="scientific">Wolfiporia cocos (strain MD-104)</name>
    <name type="common">Brown rot fungus</name>
    <dbReference type="NCBI Taxonomy" id="742152"/>
    <lineage>
        <taxon>Eukaryota</taxon>
        <taxon>Fungi</taxon>
        <taxon>Dikarya</taxon>
        <taxon>Basidiomycota</taxon>
        <taxon>Agaricomycotina</taxon>
        <taxon>Agaricomycetes</taxon>
        <taxon>Polyporales</taxon>
        <taxon>Phaeolaceae</taxon>
        <taxon>Wolfiporia</taxon>
    </lineage>
</organism>
<evidence type="ECO:0000313" key="2">
    <source>
        <dbReference type="Proteomes" id="UP000218811"/>
    </source>
</evidence>
<accession>A0A2H3JJQ2</accession>
<evidence type="ECO:0000313" key="1">
    <source>
        <dbReference type="EMBL" id="PCH39019.1"/>
    </source>
</evidence>
<proteinExistence type="predicted"/>
<dbReference type="EMBL" id="KB467954">
    <property type="protein sequence ID" value="PCH39019.1"/>
    <property type="molecule type" value="Genomic_DNA"/>
</dbReference>
<protein>
    <recommendedName>
        <fullName evidence="3">F-box domain-containing protein</fullName>
    </recommendedName>
</protein>
<gene>
    <name evidence="1" type="ORF">WOLCODRAFT_141050</name>
</gene>
<dbReference type="AlphaFoldDB" id="A0A2H3JJQ2"/>
<dbReference type="OrthoDB" id="3258324at2759"/>